<feature type="region of interest" description="Disordered" evidence="4">
    <location>
        <begin position="46"/>
        <end position="65"/>
    </location>
</feature>
<feature type="non-terminal residue" evidence="5">
    <location>
        <position position="1"/>
    </location>
</feature>
<feature type="repeat" description="ANK" evidence="3">
    <location>
        <begin position="57"/>
        <end position="89"/>
    </location>
</feature>
<feature type="non-terminal residue" evidence="5">
    <location>
        <position position="94"/>
    </location>
</feature>
<keyword evidence="2 3" id="KW-0040">ANK repeat</keyword>
<evidence type="ECO:0000256" key="3">
    <source>
        <dbReference type="PROSITE-ProRule" id="PRU00023"/>
    </source>
</evidence>
<gene>
    <name evidence="5" type="ORF">BOTBODRAFT_87112</name>
</gene>
<accession>A0A067LWX8</accession>
<keyword evidence="1" id="KW-0677">Repeat</keyword>
<sequence length="94" mass="9792">LVNAGANVNAQTSRSRQAPLHRAVQIGSLAAIRILVDSGADLNSVDSGADVNAKDSHGETPLHYASRRGLSLVTKLLLESGADPHSRDAQGRTP</sequence>
<evidence type="ECO:0000256" key="2">
    <source>
        <dbReference type="ARBA" id="ARBA00023043"/>
    </source>
</evidence>
<evidence type="ECO:0000256" key="1">
    <source>
        <dbReference type="ARBA" id="ARBA00022737"/>
    </source>
</evidence>
<dbReference type="AlphaFoldDB" id="A0A067LWX8"/>
<evidence type="ECO:0000313" key="6">
    <source>
        <dbReference type="Proteomes" id="UP000027195"/>
    </source>
</evidence>
<dbReference type="Pfam" id="PF12796">
    <property type="entry name" value="Ank_2"/>
    <property type="match status" value="1"/>
</dbReference>
<dbReference type="Proteomes" id="UP000027195">
    <property type="component" value="Unassembled WGS sequence"/>
</dbReference>
<reference evidence="6" key="1">
    <citation type="journal article" date="2014" name="Proc. Natl. Acad. Sci. U.S.A.">
        <title>Extensive sampling of basidiomycete genomes demonstrates inadequacy of the white-rot/brown-rot paradigm for wood decay fungi.</title>
        <authorList>
            <person name="Riley R."/>
            <person name="Salamov A.A."/>
            <person name="Brown D.W."/>
            <person name="Nagy L.G."/>
            <person name="Floudas D."/>
            <person name="Held B.W."/>
            <person name="Levasseur A."/>
            <person name="Lombard V."/>
            <person name="Morin E."/>
            <person name="Otillar R."/>
            <person name="Lindquist E.A."/>
            <person name="Sun H."/>
            <person name="LaButti K.M."/>
            <person name="Schmutz J."/>
            <person name="Jabbour D."/>
            <person name="Luo H."/>
            <person name="Baker S.E."/>
            <person name="Pisabarro A.G."/>
            <person name="Walton J.D."/>
            <person name="Blanchette R.A."/>
            <person name="Henrissat B."/>
            <person name="Martin F."/>
            <person name="Cullen D."/>
            <person name="Hibbett D.S."/>
            <person name="Grigoriev I.V."/>
        </authorList>
    </citation>
    <scope>NUCLEOTIDE SEQUENCE [LARGE SCALE GENOMIC DNA]</scope>
    <source>
        <strain evidence="6">FD-172 SS1</strain>
    </source>
</reference>
<evidence type="ECO:0000256" key="4">
    <source>
        <dbReference type="SAM" id="MobiDB-lite"/>
    </source>
</evidence>
<dbReference type="PROSITE" id="PS50297">
    <property type="entry name" value="ANK_REP_REGION"/>
    <property type="match status" value="2"/>
</dbReference>
<dbReference type="SMART" id="SM00248">
    <property type="entry name" value="ANK"/>
    <property type="match status" value="2"/>
</dbReference>
<organism evidence="5 6">
    <name type="scientific">Botryobasidium botryosum (strain FD-172 SS1)</name>
    <dbReference type="NCBI Taxonomy" id="930990"/>
    <lineage>
        <taxon>Eukaryota</taxon>
        <taxon>Fungi</taxon>
        <taxon>Dikarya</taxon>
        <taxon>Basidiomycota</taxon>
        <taxon>Agaricomycotina</taxon>
        <taxon>Agaricomycetes</taxon>
        <taxon>Cantharellales</taxon>
        <taxon>Botryobasidiaceae</taxon>
        <taxon>Botryobasidium</taxon>
    </lineage>
</organism>
<dbReference type="OrthoDB" id="3267316at2759"/>
<proteinExistence type="predicted"/>
<dbReference type="HOGENOM" id="CLU_000134_18_9_1"/>
<dbReference type="PROSITE" id="PS50088">
    <property type="entry name" value="ANK_REPEAT"/>
    <property type="match status" value="2"/>
</dbReference>
<dbReference type="EMBL" id="KL198099">
    <property type="protein sequence ID" value="KDQ07858.1"/>
    <property type="molecule type" value="Genomic_DNA"/>
</dbReference>
<keyword evidence="6" id="KW-1185">Reference proteome</keyword>
<dbReference type="Gene3D" id="1.25.40.20">
    <property type="entry name" value="Ankyrin repeat-containing domain"/>
    <property type="match status" value="2"/>
</dbReference>
<dbReference type="InterPro" id="IPR002110">
    <property type="entry name" value="Ankyrin_rpt"/>
</dbReference>
<feature type="repeat" description="ANK" evidence="3">
    <location>
        <begin position="15"/>
        <end position="47"/>
    </location>
</feature>
<protein>
    <submittedName>
        <fullName evidence="5">Uncharacterized protein</fullName>
    </submittedName>
</protein>
<dbReference type="InParanoid" id="A0A067LWX8"/>
<dbReference type="PANTHER" id="PTHR24171">
    <property type="entry name" value="ANKYRIN REPEAT DOMAIN-CONTAINING PROTEIN 39-RELATED"/>
    <property type="match status" value="1"/>
</dbReference>
<dbReference type="SUPFAM" id="SSF48403">
    <property type="entry name" value="Ankyrin repeat"/>
    <property type="match status" value="1"/>
</dbReference>
<name>A0A067LWX8_BOTB1</name>
<dbReference type="InterPro" id="IPR036770">
    <property type="entry name" value="Ankyrin_rpt-contain_sf"/>
</dbReference>
<evidence type="ECO:0000313" key="5">
    <source>
        <dbReference type="EMBL" id="KDQ07858.1"/>
    </source>
</evidence>
<dbReference type="PANTHER" id="PTHR24171:SF9">
    <property type="entry name" value="ANKYRIN REPEAT DOMAIN-CONTAINING PROTEIN 39"/>
    <property type="match status" value="1"/>
</dbReference>